<evidence type="ECO:0000313" key="2">
    <source>
        <dbReference type="Proteomes" id="UP000676336"/>
    </source>
</evidence>
<dbReference type="AlphaFoldDB" id="A0A8S2SVS5"/>
<dbReference type="EMBL" id="CAJOBI010026157">
    <property type="protein sequence ID" value="CAF4245986.1"/>
    <property type="molecule type" value="Genomic_DNA"/>
</dbReference>
<organism evidence="1 2">
    <name type="scientific">Rotaria magnacalcarata</name>
    <dbReference type="NCBI Taxonomy" id="392030"/>
    <lineage>
        <taxon>Eukaryota</taxon>
        <taxon>Metazoa</taxon>
        <taxon>Spiralia</taxon>
        <taxon>Gnathifera</taxon>
        <taxon>Rotifera</taxon>
        <taxon>Eurotatoria</taxon>
        <taxon>Bdelloidea</taxon>
        <taxon>Philodinida</taxon>
        <taxon>Philodinidae</taxon>
        <taxon>Rotaria</taxon>
    </lineage>
</organism>
<accession>A0A8S2SVS5</accession>
<protein>
    <submittedName>
        <fullName evidence="1">Uncharacterized protein</fullName>
    </submittedName>
</protein>
<evidence type="ECO:0000313" key="1">
    <source>
        <dbReference type="EMBL" id="CAF4245986.1"/>
    </source>
</evidence>
<feature type="non-terminal residue" evidence="1">
    <location>
        <position position="53"/>
    </location>
</feature>
<dbReference type="Proteomes" id="UP000676336">
    <property type="component" value="Unassembled WGS sequence"/>
</dbReference>
<comment type="caution">
    <text evidence="1">The sequence shown here is derived from an EMBL/GenBank/DDBJ whole genome shotgun (WGS) entry which is preliminary data.</text>
</comment>
<name>A0A8S2SVS5_9BILA</name>
<proteinExistence type="predicted"/>
<reference evidence="1" key="1">
    <citation type="submission" date="2021-02" db="EMBL/GenBank/DDBJ databases">
        <authorList>
            <person name="Nowell W R."/>
        </authorList>
    </citation>
    <scope>NUCLEOTIDE SEQUENCE</scope>
</reference>
<sequence length="53" mass="5518">MSLGLAYLNQLKFTAQVSSLVLVCNKPYGNSNASIAQAMAIANAFLTAQSIGI</sequence>
<gene>
    <name evidence="1" type="ORF">SMN809_LOCUS23779</name>
</gene>